<keyword evidence="2" id="KW-1185">Reference proteome</keyword>
<protein>
    <submittedName>
        <fullName evidence="1">DNA-binding protein</fullName>
    </submittedName>
</protein>
<reference evidence="1 2" key="1">
    <citation type="submission" date="2021-03" db="EMBL/GenBank/DDBJ databases">
        <title>Genomic Encyclopedia of Type Strains, Phase IV (KMG-IV): sequencing the most valuable type-strain genomes for metagenomic binning, comparative biology and taxonomic classification.</title>
        <authorList>
            <person name="Goeker M."/>
        </authorList>
    </citation>
    <scope>NUCLEOTIDE SEQUENCE [LARGE SCALE GENOMIC DNA]</scope>
    <source>
        <strain evidence="1 2">DSM 6139</strain>
    </source>
</reference>
<comment type="caution">
    <text evidence="1">The sequence shown here is derived from an EMBL/GenBank/DDBJ whole genome shotgun (WGS) entry which is preliminary data.</text>
</comment>
<evidence type="ECO:0000313" key="1">
    <source>
        <dbReference type="EMBL" id="MBP1919781.1"/>
    </source>
</evidence>
<dbReference type="GO" id="GO:0003677">
    <property type="term" value="F:DNA binding"/>
    <property type="evidence" value="ECO:0007669"/>
    <property type="project" value="UniProtKB-KW"/>
</dbReference>
<name>A0ABS4G5H6_9CLOT</name>
<gene>
    <name evidence="1" type="ORF">J2Z34_002277</name>
</gene>
<proteinExistence type="predicted"/>
<evidence type="ECO:0000313" key="2">
    <source>
        <dbReference type="Proteomes" id="UP001519271"/>
    </source>
</evidence>
<dbReference type="Proteomes" id="UP001519271">
    <property type="component" value="Unassembled WGS sequence"/>
</dbReference>
<sequence length="65" mass="7410">MNGYDAVRRLVNISDELTTLSHELGAAVKPTARELIEKKINALEDEFFRLKHSLEKLQLPVQTAF</sequence>
<accession>A0ABS4G5H6</accession>
<dbReference type="EMBL" id="JAGGKC010000019">
    <property type="protein sequence ID" value="MBP1919781.1"/>
    <property type="molecule type" value="Genomic_DNA"/>
</dbReference>
<keyword evidence="1" id="KW-0238">DNA-binding</keyword>
<organism evidence="1 2">
    <name type="scientific">Youngiibacter multivorans</name>
    <dbReference type="NCBI Taxonomy" id="937251"/>
    <lineage>
        <taxon>Bacteria</taxon>
        <taxon>Bacillati</taxon>
        <taxon>Bacillota</taxon>
        <taxon>Clostridia</taxon>
        <taxon>Eubacteriales</taxon>
        <taxon>Clostridiaceae</taxon>
        <taxon>Youngiibacter</taxon>
    </lineage>
</organism>
<dbReference type="RefSeq" id="WP_209459973.1">
    <property type="nucleotide sequence ID" value="NZ_JAGGKC010000019.1"/>
</dbReference>